<reference evidence="3 4" key="1">
    <citation type="submission" date="2018-09" db="EMBL/GenBank/DDBJ databases">
        <title>Genomic Encyclopedia of Archaeal and Bacterial Type Strains, Phase II (KMG-II): from individual species to whole genera.</title>
        <authorList>
            <person name="Goeker M."/>
        </authorList>
    </citation>
    <scope>NUCLEOTIDE SEQUENCE [LARGE SCALE GENOMIC DNA]</scope>
    <source>
        <strain evidence="3 4">DSM 27148</strain>
    </source>
</reference>
<name>A0A419W977_9BACT</name>
<keyword evidence="4" id="KW-1185">Reference proteome</keyword>
<feature type="region of interest" description="Disordered" evidence="1">
    <location>
        <begin position="217"/>
        <end position="238"/>
    </location>
</feature>
<dbReference type="EMBL" id="RAPN01000001">
    <property type="protein sequence ID" value="RKD92013.1"/>
    <property type="molecule type" value="Genomic_DNA"/>
</dbReference>
<evidence type="ECO:0000313" key="4">
    <source>
        <dbReference type="Proteomes" id="UP000283387"/>
    </source>
</evidence>
<feature type="domain" description="Putative auto-transporter adhesin head GIN" evidence="2">
    <location>
        <begin position="43"/>
        <end position="222"/>
    </location>
</feature>
<dbReference type="Pfam" id="PF10988">
    <property type="entry name" value="DUF2807"/>
    <property type="match status" value="1"/>
</dbReference>
<gene>
    <name evidence="3" type="ORF">BC643_2382</name>
</gene>
<protein>
    <submittedName>
        <fullName evidence="3">Putative autotransporter adhesin-like protein</fullName>
    </submittedName>
</protein>
<dbReference type="OrthoDB" id="1091969at2"/>
<dbReference type="RefSeq" id="WP_120273268.1">
    <property type="nucleotide sequence ID" value="NZ_RAPN01000001.1"/>
</dbReference>
<comment type="caution">
    <text evidence="3">The sequence shown here is derived from an EMBL/GenBank/DDBJ whole genome shotgun (WGS) entry which is preliminary data.</text>
</comment>
<dbReference type="Gene3D" id="2.160.20.120">
    <property type="match status" value="1"/>
</dbReference>
<feature type="compositionally biased region" description="Polar residues" evidence="1">
    <location>
        <begin position="222"/>
        <end position="238"/>
    </location>
</feature>
<organism evidence="3 4">
    <name type="scientific">Mangrovibacterium diazotrophicum</name>
    <dbReference type="NCBI Taxonomy" id="1261403"/>
    <lineage>
        <taxon>Bacteria</taxon>
        <taxon>Pseudomonadati</taxon>
        <taxon>Bacteroidota</taxon>
        <taxon>Bacteroidia</taxon>
        <taxon>Marinilabiliales</taxon>
        <taxon>Prolixibacteraceae</taxon>
        <taxon>Mangrovibacterium</taxon>
    </lineage>
</organism>
<evidence type="ECO:0000259" key="2">
    <source>
        <dbReference type="Pfam" id="PF10988"/>
    </source>
</evidence>
<dbReference type="InterPro" id="IPR021255">
    <property type="entry name" value="DUF2807"/>
</dbReference>
<sequence>MKKTILFSGIFVLTILLHSCILLGPSVKGDGDVTEETRQISGFEKIEASTGLEVLLIPDSTEFVIVETDENLHEHIQTELSHKTLKIFTESRIRWAKSKKVKVHYITLNELKSSSGAQVRSEGSIETRDIEVHASSGSQQHLEVIAKTVDGRCSSGAHIYVSGKSERADLKASSGAHLKAGDLWTSKCDADASSGAHIWIAVSDELNAEASSGGHVYYSGNPEKTNGHSSSGGVISKD</sequence>
<accession>A0A419W977</accession>
<proteinExistence type="predicted"/>
<dbReference type="AlphaFoldDB" id="A0A419W977"/>
<evidence type="ECO:0000256" key="1">
    <source>
        <dbReference type="SAM" id="MobiDB-lite"/>
    </source>
</evidence>
<evidence type="ECO:0000313" key="3">
    <source>
        <dbReference type="EMBL" id="RKD92013.1"/>
    </source>
</evidence>
<dbReference type="Proteomes" id="UP000283387">
    <property type="component" value="Unassembled WGS sequence"/>
</dbReference>